<dbReference type="InterPro" id="IPR001680">
    <property type="entry name" value="WD40_rpt"/>
</dbReference>
<name>A0A4Y7PX34_9AGAM</name>
<evidence type="ECO:0000256" key="1">
    <source>
        <dbReference type="ARBA" id="ARBA00022574"/>
    </source>
</evidence>
<dbReference type="Gene3D" id="2.130.10.10">
    <property type="entry name" value="YVTN repeat-like/Quinoprotein amine dehydrogenase"/>
    <property type="match status" value="1"/>
</dbReference>
<dbReference type="EMBL" id="ML170192">
    <property type="protein sequence ID" value="TDL19963.1"/>
    <property type="molecule type" value="Genomic_DNA"/>
</dbReference>
<dbReference type="InterPro" id="IPR015943">
    <property type="entry name" value="WD40/YVTN_repeat-like_dom_sf"/>
</dbReference>
<keyword evidence="5" id="KW-1185">Reference proteome</keyword>
<dbReference type="GO" id="GO:1990234">
    <property type="term" value="C:transferase complex"/>
    <property type="evidence" value="ECO:0007669"/>
    <property type="project" value="UniProtKB-ARBA"/>
</dbReference>
<evidence type="ECO:0000313" key="5">
    <source>
        <dbReference type="Proteomes" id="UP000294933"/>
    </source>
</evidence>
<sequence length="312" mass="34355">MFWKFEKPDHYNLQCRLKGHTEAIYCVAVSRNGNLLASGGGDGIRLWDLRTFKAFDPQPQSRERQGQVSCTAWLTRRDDAQETLCCGTGLGFLKVWRQTSPAENFIETFDQRIGTGAEIVSMSTDASHDTDTRVALGTRDHVVQVFTADNKGILHSVFSIRLDTSIPIAVGFADNTAKDVYAFGLHNGQLHVLRGDNGQLQSTTTIGTLIGSAAINPTKNEFVVDSIANGFDLHHLDNGVWKRNYPTGKPERTRPKQVVFGEDGRIVVGGSDHGTVYVFDSQTASPLYILEHRGRMVQTLTVSLTAVITTPC</sequence>
<dbReference type="SMART" id="SM00320">
    <property type="entry name" value="WD40"/>
    <property type="match status" value="2"/>
</dbReference>
<evidence type="ECO:0000256" key="2">
    <source>
        <dbReference type="ARBA" id="ARBA00022737"/>
    </source>
</evidence>
<evidence type="ECO:0000313" key="4">
    <source>
        <dbReference type="EMBL" id="TDL19963.1"/>
    </source>
</evidence>
<dbReference type="VEuPathDB" id="FungiDB:BD410DRAFT_726541"/>
<reference evidence="4 5" key="1">
    <citation type="submission" date="2018-06" db="EMBL/GenBank/DDBJ databases">
        <title>A transcriptomic atlas of mushroom development highlights an independent origin of complex multicellularity.</title>
        <authorList>
            <consortium name="DOE Joint Genome Institute"/>
            <person name="Krizsan K."/>
            <person name="Almasi E."/>
            <person name="Merenyi Z."/>
            <person name="Sahu N."/>
            <person name="Viragh M."/>
            <person name="Koszo T."/>
            <person name="Mondo S."/>
            <person name="Kiss B."/>
            <person name="Balint B."/>
            <person name="Kues U."/>
            <person name="Barry K."/>
            <person name="Hegedus J.C."/>
            <person name="Henrissat B."/>
            <person name="Johnson J."/>
            <person name="Lipzen A."/>
            <person name="Ohm R."/>
            <person name="Nagy I."/>
            <person name="Pangilinan J."/>
            <person name="Yan J."/>
            <person name="Xiong Y."/>
            <person name="Grigoriev I.V."/>
            <person name="Hibbett D.S."/>
            <person name="Nagy L.G."/>
        </authorList>
    </citation>
    <scope>NUCLEOTIDE SEQUENCE [LARGE SCALE GENOMIC DNA]</scope>
    <source>
        <strain evidence="4 5">SZMC22713</strain>
    </source>
</reference>
<gene>
    <name evidence="4" type="ORF">BD410DRAFT_726541</name>
</gene>
<evidence type="ECO:0000256" key="3">
    <source>
        <dbReference type="PROSITE-ProRule" id="PRU00221"/>
    </source>
</evidence>
<dbReference type="PANTHER" id="PTHR22847:SF637">
    <property type="entry name" value="WD REPEAT DOMAIN 5B"/>
    <property type="match status" value="1"/>
</dbReference>
<dbReference type="InterPro" id="IPR036322">
    <property type="entry name" value="WD40_repeat_dom_sf"/>
</dbReference>
<protein>
    <submittedName>
        <fullName evidence="4">WD40 repeat-like protein</fullName>
    </submittedName>
</protein>
<keyword evidence="1 3" id="KW-0853">WD repeat</keyword>
<dbReference type="OrthoDB" id="2654453at2759"/>
<dbReference type="Pfam" id="PF00400">
    <property type="entry name" value="WD40"/>
    <property type="match status" value="1"/>
</dbReference>
<organism evidence="4 5">
    <name type="scientific">Rickenella mellea</name>
    <dbReference type="NCBI Taxonomy" id="50990"/>
    <lineage>
        <taxon>Eukaryota</taxon>
        <taxon>Fungi</taxon>
        <taxon>Dikarya</taxon>
        <taxon>Basidiomycota</taxon>
        <taxon>Agaricomycotina</taxon>
        <taxon>Agaricomycetes</taxon>
        <taxon>Hymenochaetales</taxon>
        <taxon>Rickenellaceae</taxon>
        <taxon>Rickenella</taxon>
    </lineage>
</organism>
<dbReference type="SUPFAM" id="SSF50978">
    <property type="entry name" value="WD40 repeat-like"/>
    <property type="match status" value="1"/>
</dbReference>
<feature type="repeat" description="WD" evidence="3">
    <location>
        <begin position="17"/>
        <end position="51"/>
    </location>
</feature>
<dbReference type="STRING" id="50990.A0A4Y7PX34"/>
<keyword evidence="2" id="KW-0677">Repeat</keyword>
<proteinExistence type="predicted"/>
<dbReference type="Proteomes" id="UP000294933">
    <property type="component" value="Unassembled WGS sequence"/>
</dbReference>
<dbReference type="PANTHER" id="PTHR22847">
    <property type="entry name" value="WD40 REPEAT PROTEIN"/>
    <property type="match status" value="1"/>
</dbReference>
<accession>A0A4Y7PX34</accession>
<dbReference type="PROSITE" id="PS50082">
    <property type="entry name" value="WD_REPEATS_2"/>
    <property type="match status" value="1"/>
</dbReference>
<dbReference type="AlphaFoldDB" id="A0A4Y7PX34"/>